<dbReference type="AlphaFoldDB" id="A0A5N6KY28"/>
<gene>
    <name evidence="2" type="ORF">FH972_024451</name>
</gene>
<dbReference type="InterPro" id="IPR000182">
    <property type="entry name" value="GNAT_dom"/>
</dbReference>
<dbReference type="SUPFAM" id="SSF55729">
    <property type="entry name" value="Acyl-CoA N-acyltransferases (Nat)"/>
    <property type="match status" value="1"/>
</dbReference>
<sequence length="264" mass="29389">MAAKDTKHEFPLVSGNPRWQGEQATGVYMDAFGSDALSLSCFPRTDAVRKWWTKMLEEEVQDPNASFSATIAQDADGSSFSAFAKWVMPNPIDENQNAHTAAEAASAHAGIGPLHRSQDNPRWHVSQTTGNAFALPYLKELPQWPDEPTSNHEAAASFFSRLLDIRKEWETTLAPQFRSRGYYYLELIAVRSGHQGEGLGKRHLRWGLERAATEGLPVYLEASPKSVGFYASEGFQIHSTVWVNLGERGEFFNHCMVKMPASAV</sequence>
<dbReference type="OrthoDB" id="2832510at2759"/>
<evidence type="ECO:0000259" key="1">
    <source>
        <dbReference type="PROSITE" id="PS51186"/>
    </source>
</evidence>
<dbReference type="PROSITE" id="PS51186">
    <property type="entry name" value="GNAT"/>
    <property type="match status" value="1"/>
</dbReference>
<dbReference type="GO" id="GO:0016747">
    <property type="term" value="F:acyltransferase activity, transferring groups other than amino-acyl groups"/>
    <property type="evidence" value="ECO:0007669"/>
    <property type="project" value="InterPro"/>
</dbReference>
<dbReference type="CDD" id="cd04301">
    <property type="entry name" value="NAT_SF"/>
    <property type="match status" value="1"/>
</dbReference>
<dbReference type="PANTHER" id="PTHR42791:SF17">
    <property type="entry name" value="ACETYLTRANSFERASE, GNAT FAMILY FAMILY (AFU_ORTHOLOGUE AFUA_8G05690)"/>
    <property type="match status" value="1"/>
</dbReference>
<dbReference type="Gene3D" id="3.40.630.30">
    <property type="match status" value="1"/>
</dbReference>
<dbReference type="PANTHER" id="PTHR42791">
    <property type="entry name" value="GNAT FAMILY ACETYLTRANSFERASE"/>
    <property type="match status" value="1"/>
</dbReference>
<keyword evidence="3" id="KW-1185">Reference proteome</keyword>
<comment type="caution">
    <text evidence="2">The sequence shown here is derived from an EMBL/GenBank/DDBJ whole genome shotgun (WGS) entry which is preliminary data.</text>
</comment>
<proteinExistence type="predicted"/>
<feature type="domain" description="N-acetyltransferase" evidence="1">
    <location>
        <begin position="125"/>
        <end position="258"/>
    </location>
</feature>
<evidence type="ECO:0000313" key="3">
    <source>
        <dbReference type="Proteomes" id="UP000327013"/>
    </source>
</evidence>
<accession>A0A5N6KY28</accession>
<organism evidence="2 3">
    <name type="scientific">Carpinus fangiana</name>
    <dbReference type="NCBI Taxonomy" id="176857"/>
    <lineage>
        <taxon>Eukaryota</taxon>
        <taxon>Viridiplantae</taxon>
        <taxon>Streptophyta</taxon>
        <taxon>Embryophyta</taxon>
        <taxon>Tracheophyta</taxon>
        <taxon>Spermatophyta</taxon>
        <taxon>Magnoliopsida</taxon>
        <taxon>eudicotyledons</taxon>
        <taxon>Gunneridae</taxon>
        <taxon>Pentapetalae</taxon>
        <taxon>rosids</taxon>
        <taxon>fabids</taxon>
        <taxon>Fagales</taxon>
        <taxon>Betulaceae</taxon>
        <taxon>Carpinus</taxon>
    </lineage>
</organism>
<name>A0A5N6KY28_9ROSI</name>
<dbReference type="InterPro" id="IPR016181">
    <property type="entry name" value="Acyl_CoA_acyltransferase"/>
</dbReference>
<protein>
    <recommendedName>
        <fullName evidence="1">N-acetyltransferase domain-containing protein</fullName>
    </recommendedName>
</protein>
<dbReference type="EMBL" id="VIBQ01000017">
    <property type="protein sequence ID" value="KAB8360715.1"/>
    <property type="molecule type" value="Genomic_DNA"/>
</dbReference>
<evidence type="ECO:0000313" key="2">
    <source>
        <dbReference type="EMBL" id="KAB8360715.1"/>
    </source>
</evidence>
<dbReference type="Pfam" id="PF00583">
    <property type="entry name" value="Acetyltransf_1"/>
    <property type="match status" value="1"/>
</dbReference>
<dbReference type="Proteomes" id="UP000327013">
    <property type="component" value="Unassembled WGS sequence"/>
</dbReference>
<dbReference type="InterPro" id="IPR052523">
    <property type="entry name" value="Trichothecene_AcTrans"/>
</dbReference>
<reference evidence="2 3" key="1">
    <citation type="submission" date="2019-06" db="EMBL/GenBank/DDBJ databases">
        <title>A chromosomal-level reference genome of Carpinus fangiana (Coryloideae, Betulaceae).</title>
        <authorList>
            <person name="Yang X."/>
            <person name="Wang Z."/>
            <person name="Zhang L."/>
            <person name="Hao G."/>
            <person name="Liu J."/>
            <person name="Yang Y."/>
        </authorList>
    </citation>
    <scope>NUCLEOTIDE SEQUENCE [LARGE SCALE GENOMIC DNA]</scope>
    <source>
        <strain evidence="2">Cfa_2016G</strain>
        <tissue evidence="2">Leaf</tissue>
    </source>
</reference>